<name>A0A537LFR1_9BACT</name>
<dbReference type="InterPro" id="IPR050282">
    <property type="entry name" value="Cycloisomerase_2"/>
</dbReference>
<dbReference type="InterPro" id="IPR019405">
    <property type="entry name" value="Lactonase_7-beta_prop"/>
</dbReference>
<comment type="caution">
    <text evidence="3">The sequence shown here is derived from an EMBL/GenBank/DDBJ whole genome shotgun (WGS) entry which is preliminary data.</text>
</comment>
<accession>A0A537LFR1</accession>
<gene>
    <name evidence="3" type="ORF">E6H01_00320</name>
</gene>
<keyword evidence="2" id="KW-0732">Signal</keyword>
<dbReference type="PANTHER" id="PTHR30344:SF1">
    <property type="entry name" value="6-PHOSPHOGLUCONOLACTONASE"/>
    <property type="match status" value="1"/>
</dbReference>
<dbReference type="InterPro" id="IPR015943">
    <property type="entry name" value="WD40/YVTN_repeat-like_dom_sf"/>
</dbReference>
<evidence type="ECO:0000256" key="1">
    <source>
        <dbReference type="ARBA" id="ARBA00005564"/>
    </source>
</evidence>
<comment type="similarity">
    <text evidence="1">Belongs to the cycloisomerase 2 family.</text>
</comment>
<dbReference type="PANTHER" id="PTHR30344">
    <property type="entry name" value="6-PHOSPHOGLUCONOLACTONASE-RELATED"/>
    <property type="match status" value="1"/>
</dbReference>
<proteinExistence type="inferred from homology"/>
<dbReference type="Proteomes" id="UP000319353">
    <property type="component" value="Unassembled WGS sequence"/>
</dbReference>
<evidence type="ECO:0000313" key="3">
    <source>
        <dbReference type="EMBL" id="TMJ06851.1"/>
    </source>
</evidence>
<dbReference type="AlphaFoldDB" id="A0A537LFR1"/>
<sequence>MIRRTFHRLTLALGAAALVVLLLVPGATASGGAAGAVYALTNSPAGNAVVAYQRGADGSLTPAGSFPTGGMGMAGLSSQGAVIVSDDHQLLFAVNAGSNSISSFRIRPGGLDLADTAASDGTMPISVAFFRGLLYVLNAGVPNNISGFTVDRDGGLMPLAGSARALSAASTNPAQVGFNDDGTVVIVTERATNRIDTYTVGTGGLLTGPLVHPSAGPTPFGFAVDKRNTLLVSEAGAGGGASSYRIGAGGSLTDISPNVMTGQSAACWAVVTKNGRYGYVANAGTGNISGFAISQDGSASLLDLSGVTAMTGGNPTDIAISHDSIYLYTRVAALGAIAIFRIGSDGSLESLPSLTGTPAGLAGLTGY</sequence>
<dbReference type="Pfam" id="PF10282">
    <property type="entry name" value="Lactonase"/>
    <property type="match status" value="2"/>
</dbReference>
<dbReference type="EMBL" id="VBAL01000006">
    <property type="protein sequence ID" value="TMJ06851.1"/>
    <property type="molecule type" value="Genomic_DNA"/>
</dbReference>
<dbReference type="Gene3D" id="2.130.10.10">
    <property type="entry name" value="YVTN repeat-like/Quinoprotein amine dehydrogenase"/>
    <property type="match status" value="3"/>
</dbReference>
<protein>
    <submittedName>
        <fullName evidence="3">Lactonase family protein</fullName>
    </submittedName>
</protein>
<dbReference type="InterPro" id="IPR011045">
    <property type="entry name" value="N2O_reductase_N"/>
</dbReference>
<evidence type="ECO:0000256" key="2">
    <source>
        <dbReference type="SAM" id="SignalP"/>
    </source>
</evidence>
<feature type="signal peptide" evidence="2">
    <location>
        <begin position="1"/>
        <end position="29"/>
    </location>
</feature>
<dbReference type="SUPFAM" id="SSF50974">
    <property type="entry name" value="Nitrous oxide reductase, N-terminal domain"/>
    <property type="match status" value="1"/>
</dbReference>
<reference evidence="3 4" key="1">
    <citation type="journal article" date="2019" name="Nat. Microbiol.">
        <title>Mediterranean grassland soil C-N compound turnover is dependent on rainfall and depth, and is mediated by genomically divergent microorganisms.</title>
        <authorList>
            <person name="Diamond S."/>
            <person name="Andeer P.F."/>
            <person name="Li Z."/>
            <person name="Crits-Christoph A."/>
            <person name="Burstein D."/>
            <person name="Anantharaman K."/>
            <person name="Lane K.R."/>
            <person name="Thomas B.C."/>
            <person name="Pan C."/>
            <person name="Northen T.R."/>
            <person name="Banfield J.F."/>
        </authorList>
    </citation>
    <scope>NUCLEOTIDE SEQUENCE [LARGE SCALE GENOMIC DNA]</scope>
    <source>
        <strain evidence="3">NP_4</strain>
    </source>
</reference>
<evidence type="ECO:0000313" key="4">
    <source>
        <dbReference type="Proteomes" id="UP000319353"/>
    </source>
</evidence>
<feature type="chain" id="PRO_5021950856" evidence="2">
    <location>
        <begin position="30"/>
        <end position="367"/>
    </location>
</feature>
<organism evidence="3 4">
    <name type="scientific">Candidatus Segetimicrobium genomatis</name>
    <dbReference type="NCBI Taxonomy" id="2569760"/>
    <lineage>
        <taxon>Bacteria</taxon>
        <taxon>Bacillati</taxon>
        <taxon>Candidatus Sysuimicrobiota</taxon>
        <taxon>Candidatus Sysuimicrobiia</taxon>
        <taxon>Candidatus Sysuimicrobiales</taxon>
        <taxon>Candidatus Segetimicrobiaceae</taxon>
        <taxon>Candidatus Segetimicrobium</taxon>
    </lineage>
</organism>
<dbReference type="GO" id="GO:0017057">
    <property type="term" value="F:6-phosphogluconolactonase activity"/>
    <property type="evidence" value="ECO:0007669"/>
    <property type="project" value="TreeGrafter"/>
</dbReference>